<dbReference type="GO" id="GO:0008932">
    <property type="term" value="F:lytic endotransglycosylase activity"/>
    <property type="evidence" value="ECO:0007669"/>
    <property type="project" value="TreeGrafter"/>
</dbReference>
<reference evidence="4 5" key="1">
    <citation type="journal article" date="2005" name="BMC Genomics">
        <title>Bacterial genome adaptation to niches: divergence of the potential virulence genes in three Burkholderia species of different survival strategies.</title>
        <authorList>
            <person name="Kim H.S."/>
            <person name="Schell M.A."/>
            <person name="Yu Y."/>
            <person name="Ulrich R.L."/>
            <person name="Sarria S.H."/>
            <person name="Nierman W.C."/>
            <person name="DeShazer D."/>
        </authorList>
    </citation>
    <scope>NUCLEOTIDE SEQUENCE [LARGE SCALE GENOMIC DNA]</scope>
    <source>
        <strain evidence="5">ATCC 700388 / DSM 13276 / CCUG 48851 / CIP 106301 / E264</strain>
    </source>
</reference>
<sequence length="4132" mass="438201">MAGLNDVIERLSQGTQNVLTVHLGARITKVRDYLNSLGEIRVFTANSQNFGHQSSSVNILRNLIRMGAPGPYTFALSASNSADYADLEEKIRLLIPQFRQVGVTFELGAGGRTADVTVVRLDKALAPAQFAISGGFDDLENKTPPYHLLNVTNYVQLQPYAWNRGTNMARIMPPGGTASEYNLDELNPTTLLARRAFYLADPELTQSDREAIAQTPYANKARVIERLLERREAGEITLFPVYGVTTKGSAYTSLYNAVTGALIAQNTHPTVKKTVMVQITTLTASEWQEFLFLMRDPAGEMVNKIRTTPDFRGWNEENKVKDRVQDLGSPNSVPTVEQLDEELSYLKDDQLLVVYIGKIPAPLFDALYASATLPPVLEGQNTAELMLNLGKPYFKITSNNSREADARFSYATLPLSSAGAGTDATNSLDESFNGIYFTRPDNWYRDRPTYPPTQLPAMINAYVQPAGNARATYFAAQRTFFHDELNDKLLRGLDLFVNLIGPAALEEHRLALAHAELDDANAPVHEAGATARAPARIAHRKPPTRVAGGDANGASELLEAFYEDLTSHTVDGVLDFLLAVTDGILNEFFRQVVIDVVFTITDTVTEINADKTEVTLTGKSKAFGAGNLTLAFSFTDNGGTIAGKMSGAFTDTVWAFPGAQWLSVANPSLALAIDSNAAVPVTGTVGATFTAGIAAKASLTLPSEPGRLLLQAEFLAPRPSITNIFQMLGGINIQALLPSQIQLFSDIEVQNLALRYSYANGVMEYIGVTLGTPENRSWQLVPGVTVTGLSFSALTDYPGDLQRRSTRYVIGGRFDIAGGNAQLEARVPALRVTGGLIDGSPPITLAAIVTAYLGADFAAAIPASVSSTAIEQLSFMVDQAQGAYSFSMDVSAQWPVPSAANALFTITGLNFAIDAVSRDINPPKADAGGNNGAGGTQTEIEGSFGGSLIVLPNSESPIGLSTTATYKTAAKAWTFDAQQTSGAVSLSALLVYYLGNTWQAPQGQEYAIDGLGLTITSSPTDSTWAFTGKTADNWVVPFLDVSLAAKLRMGDAGAKAEVPGKFGRLDLEVIWQNIDLTVWFDYNPKVKQYGITWGLLEGVVDGPDPTTQDWTATLGFKQNTTLGSMIETMVSWATGSKFGLESPWSFLNAIPLSNLALKYTFNQTTPSRNKVSFAVTIGPINLGFARIDSIDVGYQSTGKDRGVMVTLNGSFFWQSDPSTPLAWDASKPGTAPAPPGNGNKYLDLRLLAMGQHITLPCFATADTVQKAIACMATLPDPKPGQIPAVRFDSQSAWLIGTDFGVLKIDSGQAGNHANALRVTNDGDSLAESAGYVLTLQAVFNDPHLYGLRIALDGAAAKVFKGLDFQIMYRQVSDTVGVYQAEITLPDLMRHLTVGAYSLTLPVFGIAIYTNGDFQVDIGFPWNENFSRSFTIEAIIPPGIPVLGSAGFYFGKLSSASTNRVPASSYGTFNPVLVFGFGMQVGFGKSIEYGILSAGFSVTVVGILEGILAKWNPYQLTHSGREPSTQLQGDYYFWLRGTVGIVGRVYGSVDFAIVKANVDITVKLLLQLTYESYVSITITVIASVDVSVSVKINLGLFKISISFSFSMRLKETFTIDNRGAAPWLGDGRNVRGVLRLPVERRLSGFARAQARDSLRVSAPNWGNLRPDGVTDLSGYLVPGLTAARDEWTPQGEPANPLSCWVALLLIESVPPAGQDAGASKLKAAGSAPDSSFEALAKMVLRWAIAAVQGPMTPDEVDRYPVPATLLDWLADEVLVSTGDDPTPIPLDAVQAFLDTHFRFNLRVPPTDQDASADTAYFPAPPQLRVTIPPYGKDYPGVQYDLGSYNALGENTLAELRAWFDQLAVQVEREQAANGAAAARAFVEEAPLSMAAWMFSDYFLLLARQMVKAAQDALRDFKYELDANETPDDIVNWVNTTGQLNGLYTLNDVFGANTVHALVTEKTLTIGVTSSITLDKTGQTFTSLAKAFDDALPASAIAAANAADAALLQPGATITYPGFDPYTSVAGDTLVSIAAHYKAKLNDLLADSDVLDAAGMLRIGASALIPYTSYTALATDTFASVAALPVYAGGFSAAALATANAGSSVLLAGVKIAYPDKDAYTVQPRDTLGDVANAFGVTVSDLLASSAVLTQPGLLAPVALLTVPAFRYTTQPGDDLAQVAARFGVAVSVLADQPANGTVAGLFDAGDTLDLPHLPQFPLAELLAEAQRSGMLQHLSGIASSYTMHGLRFPTSGPTGTGGQWSIVPNEMGMWVHDVNGTLKLPPQAGLYALTGQQFPLPALGADPFAATFDSVAGAGSSWLRFVDGNGAPADHLTLSVTPGTPDATRIAQVTAAAKTRLDVPMDRLGAGKMYDTALATYPFTSALQWLSTNTVALPYGQPPAGVQSLRVWQLPSALAALPDPATHAVNPRFALRVARYDDATGATETTGVDSYGWASTIGFTVRRIPPVAGSPASVDTYEVVGAGGAAIVVLEQLLNQVQANDSAYFGLSVGFAPDSATGGGEGVQTGGAASVVFGIAQVNLSTETRPPAGAAFAALRETAGETPQLTLLNPPSEFVRLLWEASITRSGGFFLYYYDRAAGGGLPDRIFNDRNEASLTLIVLYAKPAAVDDQDRVANYMNAVVTTDALDTGNAVLFAEAAPVPATVTSGAGETLASLAEQWYSDEADIAEANADVALRAGALVRVSEGVYQAPPGGIALAQVASRFGTTVQALNDANPLWGGLPDPLPFPAAIRVPDLTLTAGTSAHTASLADIAGWYGEPVDALASHNARVAQLFAAGVPLVIPGGPRVRSAAVQPGVQALAALRPAPPQVDGTSPDYGTELLLNNFSLLNQQVYGNVDFRPSDPPGLPAGPTTKAPEENGNDKVRTVVPEDQVEAWNFSQALPYARFAKHVPQAPRAALALPPASASPYFGVGGILQISFAWQDYYGNVLSTPLSDPQAGDAAPYNDAPLLTGYTDPLVSLSQWPSIASNWQVLPGSGGANPRLNIELSFDPSRYQGLLQASAATQTTITVVFTDALDAASVGELSRWQLVPGTIDSASLAADGKTVTLTVPALDGNLRYTVIATDIKAQASDTRYSGQASFDWPDNPVTRSSTVQQNASQDLHVYTQLYYQLTDPAGVDLSAQSSLLAGADGAPGSVAYAPAAVGKLMDWLFGTAGAAASVYAFVLDRSKFQSVAVPPAAGLPLDVDVPPQQVNTAQIFPLWTSFTMTRAHGPVLPGLETVAGIRSAITRVAPLQDALGATGGTLGLVTFATGFEQALSTPGSERLKVATGVDRTAPPATGAASTVWAVRVGLAAGKAISYAIADAGNPAVFAPQPASNQLISRTQVPIYDYTTGKGISSTPSRTTDFTDVDLDTWCAQVFAAVDDVLTPQFTAPMQIVGELKSADYLQSILDGKKGLATVAKLWMIPVFAGETSDPSAAREAFYQQLLVRLSAAYTTRAAVEFHANVTADVIEPAADQPPRLFGPVTRNGPVFEAANVDGQARTTVFLLFSDPMDPVTAGNIENYALSSGAGVLTATVDRGTVTLTLATDVQPGQTTVTVSNLKDATGRAVRPPLTRTVTTGSASLPASTLAFSSPKLTLQTGDTRALTYLVNAPDSVRGAGGEIVSYVELDMTYQGSQIEHQIGSLPGIEDYQASTWLSFVVPDTDGPLAADLGNFAVPLVLRAFPASPAMTEQSGTPTHDLDTASLPLLKQWDYAFTYSLPFHYPQDRIYGEVEFNLRTAPTLFASFPDAFAQLAEFITVFPQVNADLQTILAGIDATIDPMTDQQKIDDASIALQSFIRLVDELVEAAGGNTQGNGERRSGTGLAFQAPARLLTGDPSLTFAFYEEEGSAEVGDTEGALVVTLVGAVPAGMGRPVVEIDPSLYDAQPWQPPGDTQKAGDVFHYVYKLKAGPGPEGSYLSAAKGQNIPGRTVWLPALDILQRQDAWSTVWVERNRELVPGKPSADAFVYTTPEVRFASPLYPTNDANAIIDVAAIPSGTPVTRSLQEHFDALFAYLLAGDTLPQIVAQVEVTYGYALNAALDKIVLPVLMQAPLTIDIAGTGAGTIARMTADWTAAIETWFSTYEPTGGGTLWMDLTLMSNLTGQPMPLLRMRRLMLSIAQVVPPLPCR</sequence>
<keyword evidence="1" id="KW-0732">Signal</keyword>
<evidence type="ECO:0000313" key="5">
    <source>
        <dbReference type="Proteomes" id="UP000001930"/>
    </source>
</evidence>
<keyword evidence="5" id="KW-1185">Reference proteome</keyword>
<dbReference type="Gene3D" id="2.60.40.1220">
    <property type="match status" value="2"/>
</dbReference>
<feature type="region of interest" description="Disordered" evidence="2">
    <location>
        <begin position="2859"/>
        <end position="2881"/>
    </location>
</feature>
<feature type="domain" description="LysM" evidence="3">
    <location>
        <begin position="2116"/>
        <end position="2161"/>
    </location>
</feature>
<name>Q2T3R1_BURTA</name>
<organism evidence="4 5">
    <name type="scientific">Burkholderia thailandensis (strain ATCC 700388 / DSM 13276 / CCUG 48851 / CIP 106301 / E264)</name>
    <dbReference type="NCBI Taxonomy" id="271848"/>
    <lineage>
        <taxon>Bacteria</taxon>
        <taxon>Pseudomonadati</taxon>
        <taxon>Pseudomonadota</taxon>
        <taxon>Betaproteobacteria</taxon>
        <taxon>Burkholderiales</taxon>
        <taxon>Burkholderiaceae</taxon>
        <taxon>Burkholderia</taxon>
        <taxon>pseudomallei group</taxon>
    </lineage>
</organism>
<dbReference type="Pfam" id="PF01476">
    <property type="entry name" value="LysM"/>
    <property type="match status" value="1"/>
</dbReference>
<feature type="domain" description="LysM" evidence="3">
    <location>
        <begin position="2018"/>
        <end position="2063"/>
    </location>
</feature>
<evidence type="ECO:0000313" key="4">
    <source>
        <dbReference type="EMBL" id="ABC34064.1"/>
    </source>
</evidence>
<dbReference type="Proteomes" id="UP000001930">
    <property type="component" value="Chromosome II"/>
</dbReference>
<gene>
    <name evidence="4" type="ordered locus">BTH_II1994</name>
</gene>
<dbReference type="InterPro" id="IPR014755">
    <property type="entry name" value="Cu-Rt/internalin_Ig-like"/>
</dbReference>
<dbReference type="EMBL" id="CP000085">
    <property type="protein sequence ID" value="ABC34064.1"/>
    <property type="molecule type" value="Genomic_DNA"/>
</dbReference>
<dbReference type="HOGENOM" id="CLU_000161_0_0_4"/>
<evidence type="ECO:0000256" key="2">
    <source>
        <dbReference type="SAM" id="MobiDB-lite"/>
    </source>
</evidence>
<dbReference type="PANTHER" id="PTHR33734:SF22">
    <property type="entry name" value="MEMBRANE-BOUND LYTIC MUREIN TRANSGLYCOSYLASE D"/>
    <property type="match status" value="1"/>
</dbReference>
<evidence type="ECO:0000256" key="1">
    <source>
        <dbReference type="ARBA" id="ARBA00022729"/>
    </source>
</evidence>
<accession>Q2T3R1</accession>
<dbReference type="InterPro" id="IPR036779">
    <property type="entry name" value="LysM_dom_sf"/>
</dbReference>
<dbReference type="Gene3D" id="3.10.350.10">
    <property type="entry name" value="LysM domain"/>
    <property type="match status" value="1"/>
</dbReference>
<dbReference type="InterPro" id="IPR018392">
    <property type="entry name" value="LysM"/>
</dbReference>
<evidence type="ECO:0000259" key="3">
    <source>
        <dbReference type="PROSITE" id="PS51782"/>
    </source>
</evidence>
<dbReference type="KEGG" id="bte:BTH_II1994"/>
<dbReference type="CDD" id="cd00118">
    <property type="entry name" value="LysM"/>
    <property type="match status" value="1"/>
</dbReference>
<protein>
    <submittedName>
        <fullName evidence="4">LysM domain protein</fullName>
    </submittedName>
</protein>
<proteinExistence type="predicted"/>
<dbReference type="SMART" id="SM00257">
    <property type="entry name" value="LysM"/>
    <property type="match status" value="4"/>
</dbReference>
<dbReference type="PANTHER" id="PTHR33734">
    <property type="entry name" value="LYSM DOMAIN-CONTAINING GPI-ANCHORED PROTEIN 2"/>
    <property type="match status" value="1"/>
</dbReference>
<dbReference type="PROSITE" id="PS51782">
    <property type="entry name" value="LYSM"/>
    <property type="match status" value="2"/>
</dbReference>